<evidence type="ECO:0008006" key="4">
    <source>
        <dbReference type="Google" id="ProtNLM"/>
    </source>
</evidence>
<dbReference type="InterPro" id="IPR024934">
    <property type="entry name" value="Rubredoxin-like_dom"/>
</dbReference>
<evidence type="ECO:0000259" key="1">
    <source>
        <dbReference type="PROSITE" id="PS50903"/>
    </source>
</evidence>
<dbReference type="InterPro" id="IPR009078">
    <property type="entry name" value="Ferritin-like_SF"/>
</dbReference>
<gene>
    <name evidence="3" type="ORF">LCGC14_2070520</name>
</gene>
<dbReference type="AlphaFoldDB" id="A0A0F9GWY9"/>
<feature type="domain" description="Ferritin-like diiron" evidence="2">
    <location>
        <begin position="1"/>
        <end position="142"/>
    </location>
</feature>
<reference evidence="3" key="1">
    <citation type="journal article" date="2015" name="Nature">
        <title>Complex archaea that bridge the gap between prokaryotes and eukaryotes.</title>
        <authorList>
            <person name="Spang A."/>
            <person name="Saw J.H."/>
            <person name="Jorgensen S.L."/>
            <person name="Zaremba-Niedzwiedzka K."/>
            <person name="Martijn J."/>
            <person name="Lind A.E."/>
            <person name="van Eijk R."/>
            <person name="Schleper C."/>
            <person name="Guy L."/>
            <person name="Ettema T.J."/>
        </authorList>
    </citation>
    <scope>NUCLEOTIDE SEQUENCE</scope>
</reference>
<comment type="caution">
    <text evidence="3">The sequence shown here is derived from an EMBL/GenBank/DDBJ whole genome shotgun (WGS) entry which is preliminary data.</text>
</comment>
<dbReference type="SUPFAM" id="SSF47240">
    <property type="entry name" value="Ferritin-like"/>
    <property type="match status" value="1"/>
</dbReference>
<dbReference type="PANTHER" id="PTHR33746">
    <property type="entry name" value="RUBRERYTHRIN"/>
    <property type="match status" value="1"/>
</dbReference>
<dbReference type="Gene3D" id="1.20.1260.10">
    <property type="match status" value="1"/>
</dbReference>
<dbReference type="PROSITE" id="PS50905">
    <property type="entry name" value="FERRITIN_LIKE"/>
    <property type="match status" value="1"/>
</dbReference>
<proteinExistence type="predicted"/>
<dbReference type="Gene3D" id="2.20.28.10">
    <property type="match status" value="1"/>
</dbReference>
<dbReference type="Pfam" id="PF02915">
    <property type="entry name" value="Rubrerythrin"/>
    <property type="match status" value="1"/>
</dbReference>
<dbReference type="GO" id="GO:0016491">
    <property type="term" value="F:oxidoreductase activity"/>
    <property type="evidence" value="ECO:0007669"/>
    <property type="project" value="InterPro"/>
</dbReference>
<name>A0A0F9GWY9_9ZZZZ</name>
<dbReference type="InterPro" id="IPR052753">
    <property type="entry name" value="Rbr2/Nigerythrin"/>
</dbReference>
<dbReference type="CDD" id="cd01041">
    <property type="entry name" value="Rubrerythrin"/>
    <property type="match status" value="1"/>
</dbReference>
<dbReference type="SUPFAM" id="SSF57802">
    <property type="entry name" value="Rubredoxin-like"/>
    <property type="match status" value="1"/>
</dbReference>
<sequence>MTKSEKNLVAAFSGENLGFRILLAFAEGAEKEGFSQVAKVFRAGAIGESIHAHNILRAMGGGKISKKDLKVAKIQLKSLEENLKAATLGEFMAFTKIYPGFIEDGKVEGNKNAEQTFYLANEVEKIHHVMFETALNSVENGKDLSVREIFLCPFCGYPSEGITPNICPVCGALKEKFIKVV</sequence>
<accession>A0A0F9GWY9</accession>
<protein>
    <recommendedName>
        <fullName evidence="4">Ferritin-like diiron domain-containing protein</fullName>
    </recommendedName>
</protein>
<evidence type="ECO:0000259" key="2">
    <source>
        <dbReference type="PROSITE" id="PS50905"/>
    </source>
</evidence>
<dbReference type="PROSITE" id="PS50903">
    <property type="entry name" value="RUBREDOXIN_LIKE"/>
    <property type="match status" value="1"/>
</dbReference>
<dbReference type="PANTHER" id="PTHR33746:SF4">
    <property type="entry name" value="RUBRERYTHRIN"/>
    <property type="match status" value="1"/>
</dbReference>
<dbReference type="InterPro" id="IPR009040">
    <property type="entry name" value="Ferritin-like_diiron"/>
</dbReference>
<dbReference type="EMBL" id="LAZR01024828">
    <property type="protein sequence ID" value="KKL73875.1"/>
    <property type="molecule type" value="Genomic_DNA"/>
</dbReference>
<evidence type="ECO:0000313" key="3">
    <source>
        <dbReference type="EMBL" id="KKL73875.1"/>
    </source>
</evidence>
<feature type="domain" description="Rubredoxin-like" evidence="1">
    <location>
        <begin position="147"/>
        <end position="180"/>
    </location>
</feature>
<dbReference type="GO" id="GO:0005506">
    <property type="term" value="F:iron ion binding"/>
    <property type="evidence" value="ECO:0007669"/>
    <property type="project" value="InterPro"/>
</dbReference>
<dbReference type="InterPro" id="IPR012347">
    <property type="entry name" value="Ferritin-like"/>
</dbReference>
<dbReference type="InterPro" id="IPR003251">
    <property type="entry name" value="Rr_diiron-bd_dom"/>
</dbReference>
<organism evidence="3">
    <name type="scientific">marine sediment metagenome</name>
    <dbReference type="NCBI Taxonomy" id="412755"/>
    <lineage>
        <taxon>unclassified sequences</taxon>
        <taxon>metagenomes</taxon>
        <taxon>ecological metagenomes</taxon>
    </lineage>
</organism>